<sequence length="806" mass="84281">MPDVRLSQLPEARPLEDDDVVWSEQARDDDGVVTRKATVGQLSQRAAVTVRPEIEALRDEVPGLAPVQSVAGETGNVQPVALRGALGLDGLIPTTQVATYAALSALVGTSVGQMAEVYADPTAPATANPDGSNRNGRYRWSGSAWTYDGPSVGVLSQRTTNLESQIREDQPRALPLAIRDIIGNVLAMLRENGAWVTPPTELAPGGAGLRVRDDAGAVLLNVDPATGLTVPGATLSPAGILSILGALTTSASTLEQAGTGLRVRDANGAVILNVDAAGFAVPGVAVSPAGDMALAGRAVLAGIVDAVPVAGSAFAFRIRDDQGHVALQVGADGYLTRVDPIVSDFDAIVRRMDARARSASAEPSRQTVAGIAFPTAALNQIAVNGQSLAEGYEAHPPVTKAQPYDNLMIGLSTHSQNSGTTWPKFGSGLQSLIATVRGTGGALLTPAEIAALDFGDDAIGEDAGIAAANYLRRDWLDERDLLASTSAPVSTCRFVVNTCGSGGQPIASFMQGDPAGRWGRFTGLVDAFKAEADALGATRLLMAVLWVQGEADYPITTKADYKARLIQLIGAWRDYAASALGQARPPAVFIYQTGATYVTAGTQLSIGEAQYEAVAETAGAFMVGPSYPYPDKLGHLTANGTRWMGEKFGQVMAEVLVRRRAWKPLSPNEVVYSGRKWAVAFHVPAPPLAWRQCWDVGVATTFANYGFAASDDSGALPVSGVTLGGDCTVRGVFARDPVGTVRIHYADSGTRGAGNLADSDPALASTPYVYLPADGMDAEENITSLVGKPYPLWNWCIGFCRTATLV</sequence>
<evidence type="ECO:0000313" key="1">
    <source>
        <dbReference type="EMBL" id="RVT99095.1"/>
    </source>
</evidence>
<name>A0A437MN66_9PROT</name>
<accession>A0A437MN66</accession>
<keyword evidence="2" id="KW-1185">Reference proteome</keyword>
<dbReference type="InterPro" id="IPR036514">
    <property type="entry name" value="SGNH_hydro_sf"/>
</dbReference>
<protein>
    <submittedName>
        <fullName evidence="1">Uncharacterized protein</fullName>
    </submittedName>
</protein>
<dbReference type="Gene3D" id="3.40.50.1110">
    <property type="entry name" value="SGNH hydrolase"/>
    <property type="match status" value="1"/>
</dbReference>
<reference evidence="1 2" key="1">
    <citation type="submission" date="2019-01" db="EMBL/GenBank/DDBJ databases">
        <authorList>
            <person name="Chen W.-M."/>
        </authorList>
    </citation>
    <scope>NUCLEOTIDE SEQUENCE [LARGE SCALE GENOMIC DNA]</scope>
    <source>
        <strain evidence="1 2">CCP-6</strain>
    </source>
</reference>
<dbReference type="GO" id="GO:0016788">
    <property type="term" value="F:hydrolase activity, acting on ester bonds"/>
    <property type="evidence" value="ECO:0007669"/>
    <property type="project" value="UniProtKB-ARBA"/>
</dbReference>
<dbReference type="Proteomes" id="UP000282957">
    <property type="component" value="Unassembled WGS sequence"/>
</dbReference>
<evidence type="ECO:0000313" key="2">
    <source>
        <dbReference type="Proteomes" id="UP000282957"/>
    </source>
</evidence>
<dbReference type="OrthoDB" id="6713694at2"/>
<dbReference type="EMBL" id="SACL01000001">
    <property type="protein sequence ID" value="RVT99095.1"/>
    <property type="molecule type" value="Genomic_DNA"/>
</dbReference>
<dbReference type="AlphaFoldDB" id="A0A437MN66"/>
<dbReference type="SUPFAM" id="SSF52266">
    <property type="entry name" value="SGNH hydrolase"/>
    <property type="match status" value="1"/>
</dbReference>
<dbReference type="RefSeq" id="WP_127785771.1">
    <property type="nucleotide sequence ID" value="NZ_SACL01000001.1"/>
</dbReference>
<gene>
    <name evidence="1" type="ORF">EOD42_03030</name>
</gene>
<comment type="caution">
    <text evidence="1">The sequence shown here is derived from an EMBL/GenBank/DDBJ whole genome shotgun (WGS) entry which is preliminary data.</text>
</comment>
<organism evidence="1 2">
    <name type="scientific">Rhodovarius crocodyli</name>
    <dbReference type="NCBI Taxonomy" id="1979269"/>
    <lineage>
        <taxon>Bacteria</taxon>
        <taxon>Pseudomonadati</taxon>
        <taxon>Pseudomonadota</taxon>
        <taxon>Alphaproteobacteria</taxon>
        <taxon>Acetobacterales</taxon>
        <taxon>Roseomonadaceae</taxon>
        <taxon>Rhodovarius</taxon>
    </lineage>
</organism>
<proteinExistence type="predicted"/>